<evidence type="ECO:0000256" key="1">
    <source>
        <dbReference type="ARBA" id="ARBA00008857"/>
    </source>
</evidence>
<evidence type="ECO:0000256" key="2">
    <source>
        <dbReference type="ARBA" id="ARBA00022908"/>
    </source>
</evidence>
<dbReference type="GO" id="GO:0015074">
    <property type="term" value="P:DNA integration"/>
    <property type="evidence" value="ECO:0007669"/>
    <property type="project" value="UniProtKB-KW"/>
</dbReference>
<evidence type="ECO:0000259" key="5">
    <source>
        <dbReference type="Pfam" id="PF00589"/>
    </source>
</evidence>
<proteinExistence type="inferred from homology"/>
<dbReference type="InterPro" id="IPR002104">
    <property type="entry name" value="Integrase_catalytic"/>
</dbReference>
<dbReference type="Gene3D" id="1.10.150.130">
    <property type="match status" value="1"/>
</dbReference>
<keyword evidence="4" id="KW-0233">DNA recombination</keyword>
<dbReference type="GO" id="GO:0003677">
    <property type="term" value="F:DNA binding"/>
    <property type="evidence" value="ECO:0007669"/>
    <property type="project" value="UniProtKB-KW"/>
</dbReference>
<dbReference type="Proteomes" id="UP001075225">
    <property type="component" value="Unassembled WGS sequence"/>
</dbReference>
<dbReference type="EMBL" id="JAPXGO010000001">
    <property type="protein sequence ID" value="MCZ6159140.1"/>
    <property type="molecule type" value="Genomic_DNA"/>
</dbReference>
<comment type="caution">
    <text evidence="6">The sequence shown here is derived from an EMBL/GenBank/DDBJ whole genome shotgun (WGS) entry which is preliminary data.</text>
</comment>
<evidence type="ECO:0000313" key="6">
    <source>
        <dbReference type="EMBL" id="MCZ6159140.1"/>
    </source>
</evidence>
<organism evidence="6 7">
    <name type="scientific">Campylobacter ureolyticus</name>
    <dbReference type="NCBI Taxonomy" id="827"/>
    <lineage>
        <taxon>Bacteria</taxon>
        <taxon>Pseudomonadati</taxon>
        <taxon>Campylobacterota</taxon>
        <taxon>Epsilonproteobacteria</taxon>
        <taxon>Campylobacterales</taxon>
        <taxon>Campylobacteraceae</taxon>
        <taxon>Campylobacter</taxon>
    </lineage>
</organism>
<evidence type="ECO:0000256" key="3">
    <source>
        <dbReference type="ARBA" id="ARBA00023125"/>
    </source>
</evidence>
<keyword evidence="2" id="KW-0229">DNA integration</keyword>
<evidence type="ECO:0000256" key="4">
    <source>
        <dbReference type="ARBA" id="ARBA00023172"/>
    </source>
</evidence>
<dbReference type="InterPro" id="IPR050808">
    <property type="entry name" value="Phage_Integrase"/>
</dbReference>
<dbReference type="RefSeq" id="WP_269484263.1">
    <property type="nucleotide sequence ID" value="NZ_JAPXGO010000001.1"/>
</dbReference>
<gene>
    <name evidence="6" type="ORF">O6B32_01365</name>
</gene>
<dbReference type="Gene3D" id="1.10.443.10">
    <property type="entry name" value="Intergrase catalytic core"/>
    <property type="match status" value="1"/>
</dbReference>
<dbReference type="SUPFAM" id="SSF56349">
    <property type="entry name" value="DNA breaking-rejoining enzymes"/>
    <property type="match status" value="1"/>
</dbReference>
<dbReference type="PANTHER" id="PTHR30629:SF6">
    <property type="entry name" value="PROPHAGE INTEGRASE INTA-RELATED"/>
    <property type="match status" value="1"/>
</dbReference>
<dbReference type="PANTHER" id="PTHR30629">
    <property type="entry name" value="PROPHAGE INTEGRASE"/>
    <property type="match status" value="1"/>
</dbReference>
<dbReference type="AlphaFoldDB" id="A0A9Q4KKI5"/>
<feature type="domain" description="Tyr recombinase" evidence="5">
    <location>
        <begin position="193"/>
        <end position="326"/>
    </location>
</feature>
<accession>A0A9Q4KKI5</accession>
<dbReference type="InterPro" id="IPR013762">
    <property type="entry name" value="Integrase-like_cat_sf"/>
</dbReference>
<reference evidence="6" key="1">
    <citation type="submission" date="2022-12" db="EMBL/GenBank/DDBJ databases">
        <title>Species Delineation and Comparative Genomics within the Campylobacter ureolyticus Complex.</title>
        <authorList>
            <person name="Maki J."/>
            <person name="Howard M."/>
            <person name="Connelly S."/>
            <person name="Hardy D.J."/>
            <person name="Cameron A."/>
        </authorList>
    </citation>
    <scope>NUCLEOTIDE SEQUENCE</scope>
    <source>
        <strain evidence="6">URMC_787</strain>
    </source>
</reference>
<comment type="similarity">
    <text evidence="1">Belongs to the 'phage' integrase family.</text>
</comment>
<sequence length="382" mass="44659">MATLTFTQVKKLKCPNDKKFKAFSIDSNCSLYLVCFNTGTRLYKKRIKTGYKTLGNFNKLSLAEARELAINYEEKDKIEQIKINDLFVEWLNLKAPNDKEKRRKYKNRVNKWILAKIGNEFVSEIGKDELLNALNGANFNTAKRALSIYRDMLKIAKNKCAINDISFIYEIIEDKDVLFIKPKTNHRKAITNKKRLLEIIKIVKNSGIDETIINMFLFNLIMAQRPHQIRELTWDRVDENYVYFSESDNKTKINVRLPLPKKAKEILEYQKKLTGDEGIVFKSKTRSLKSGYAFSDMTLMANIKRLGIDDLHAHGFRGTLATFAIRETEVVDGVKRGKFEKRVIDEVLLHTRGSEVDKAYFRDFNSDEHKRLLEWWCEFLEL</sequence>
<dbReference type="Pfam" id="PF00589">
    <property type="entry name" value="Phage_integrase"/>
    <property type="match status" value="1"/>
</dbReference>
<dbReference type="InterPro" id="IPR010998">
    <property type="entry name" value="Integrase_recombinase_N"/>
</dbReference>
<protein>
    <recommendedName>
        <fullName evidence="5">Tyr recombinase domain-containing protein</fullName>
    </recommendedName>
</protein>
<keyword evidence="3" id="KW-0238">DNA-binding</keyword>
<dbReference type="GO" id="GO:0006310">
    <property type="term" value="P:DNA recombination"/>
    <property type="evidence" value="ECO:0007669"/>
    <property type="project" value="UniProtKB-KW"/>
</dbReference>
<dbReference type="InterPro" id="IPR011010">
    <property type="entry name" value="DNA_brk_join_enz"/>
</dbReference>
<evidence type="ECO:0000313" key="7">
    <source>
        <dbReference type="Proteomes" id="UP001075225"/>
    </source>
</evidence>
<name>A0A9Q4KKI5_9BACT</name>